<dbReference type="HOGENOM" id="CLU_3102802_0_0_6"/>
<gene>
    <name evidence="1" type="ORF">YSA_01847</name>
</gene>
<protein>
    <submittedName>
        <fullName evidence="1">Uncharacterized protein</fullName>
    </submittedName>
</protein>
<dbReference type="EMBL" id="CP003588">
    <property type="protein sequence ID" value="AFK67774.1"/>
    <property type="molecule type" value="Genomic_DNA"/>
</dbReference>
<proteinExistence type="predicted"/>
<organism evidence="1 2">
    <name type="scientific">Pseudomonas putida ND6</name>
    <dbReference type="NCBI Taxonomy" id="231023"/>
    <lineage>
        <taxon>Bacteria</taxon>
        <taxon>Pseudomonadati</taxon>
        <taxon>Pseudomonadota</taxon>
        <taxon>Gammaproteobacteria</taxon>
        <taxon>Pseudomonadales</taxon>
        <taxon>Pseudomonadaceae</taxon>
        <taxon>Pseudomonas</taxon>
    </lineage>
</organism>
<evidence type="ECO:0000313" key="2">
    <source>
        <dbReference type="Proteomes" id="UP000005268"/>
    </source>
</evidence>
<dbReference type="KEGG" id="ppi:YSA_01847"/>
<accession>I3UQK3</accession>
<sequence>MNEYLLGVNAHIQEARSKFVCFDSANSPFDGDTYSPFRPYGESLFVKRDKK</sequence>
<dbReference type="AlphaFoldDB" id="I3UQK3"/>
<dbReference type="Proteomes" id="UP000005268">
    <property type="component" value="Chromosome"/>
</dbReference>
<reference evidence="1 2" key="1">
    <citation type="journal article" date="2012" name="J. Bacteriol.">
        <title>Complete Genome Sequence of the Naphthalene-Degrading Pseudomonas putida Strain ND6.</title>
        <authorList>
            <person name="Li S."/>
            <person name="Zhao H."/>
            <person name="Li Y."/>
            <person name="Niu S."/>
            <person name="Cai B."/>
        </authorList>
    </citation>
    <scope>NUCLEOTIDE SEQUENCE [LARGE SCALE GENOMIC DNA]</scope>
    <source>
        <strain evidence="1 2">ND6</strain>
    </source>
</reference>
<evidence type="ECO:0000313" key="1">
    <source>
        <dbReference type="EMBL" id="AFK67774.1"/>
    </source>
</evidence>
<name>I3UQK3_PSEPU</name>